<evidence type="ECO:0000259" key="9">
    <source>
        <dbReference type="Pfam" id="PF02777"/>
    </source>
</evidence>
<sequence length="210" mass="24627">MNNMAKELYKLPPLKYGYADLEPYISEEQLRIHHDKHHQGYVNNTNSLMEMMDKARKDGTDFDYKATAKALAFNLGGHVLHDYFWWEMTPASNASKEPVGDLADVIKEDFGSFERFKKEFTQIASGVEGSGWAAVTYCNDTKRLGIMQIEKHNVNVVPDYPILMVLDVWEHAYYIDYKNDRGKFIEGFWNIINWEEIDRYFKKLQSMKME</sequence>
<dbReference type="KEGG" id="mma:MM_2423"/>
<dbReference type="PROSITE" id="PS00088">
    <property type="entry name" value="SOD_MN"/>
    <property type="match status" value="1"/>
</dbReference>
<dbReference type="Pfam" id="PF00081">
    <property type="entry name" value="Sod_Fe_N"/>
    <property type="match status" value="1"/>
</dbReference>
<dbReference type="EC" id="1.15.1.1" evidence="3 7"/>
<dbReference type="InterPro" id="IPR019831">
    <property type="entry name" value="Mn/Fe_SOD_N"/>
</dbReference>
<accession>Q8PUB2</accession>
<dbReference type="PATRIC" id="fig|192952.21.peg.2772"/>
<dbReference type="SUPFAM" id="SSF54719">
    <property type="entry name" value="Fe,Mn superoxide dismutase (SOD), C-terminal domain"/>
    <property type="match status" value="1"/>
</dbReference>
<comment type="similarity">
    <text evidence="2 7">Belongs to the iron/manganese superoxide dismutase family.</text>
</comment>
<dbReference type="GO" id="GO:0004784">
    <property type="term" value="F:superoxide dismutase activity"/>
    <property type="evidence" value="ECO:0007669"/>
    <property type="project" value="UniProtKB-EC"/>
</dbReference>
<dbReference type="InterPro" id="IPR036324">
    <property type="entry name" value="Mn/Fe_SOD_N_sf"/>
</dbReference>
<dbReference type="EMBL" id="AE008384">
    <property type="protein sequence ID" value="AAM32119.1"/>
    <property type="molecule type" value="Genomic_DNA"/>
</dbReference>
<dbReference type="Pfam" id="PF02777">
    <property type="entry name" value="Sod_Fe_C"/>
    <property type="match status" value="1"/>
</dbReference>
<dbReference type="InterPro" id="IPR050265">
    <property type="entry name" value="Fe/Mn_Superoxide_Dismutase"/>
</dbReference>
<dbReference type="PRINTS" id="PR01703">
    <property type="entry name" value="MNSODISMTASE"/>
</dbReference>
<evidence type="ECO:0000256" key="5">
    <source>
        <dbReference type="ARBA" id="ARBA00023002"/>
    </source>
</evidence>
<evidence type="ECO:0000256" key="4">
    <source>
        <dbReference type="ARBA" id="ARBA00022723"/>
    </source>
</evidence>
<evidence type="ECO:0000256" key="1">
    <source>
        <dbReference type="ARBA" id="ARBA00001936"/>
    </source>
</evidence>
<dbReference type="PANTHER" id="PTHR11404:SF6">
    <property type="entry name" value="SUPEROXIDE DISMUTASE [MN], MITOCHONDRIAL"/>
    <property type="match status" value="1"/>
</dbReference>
<name>Q8PUB2_METMA</name>
<dbReference type="HOGENOM" id="CLU_031625_2_2_2"/>
<organism evidence="10 11">
    <name type="scientific">Methanosarcina mazei (strain ATCC BAA-159 / DSM 3647 / Goe1 / Go1 / JCM 11833 / OCM 88)</name>
    <name type="common">Methanosarcina frisia</name>
    <dbReference type="NCBI Taxonomy" id="192952"/>
    <lineage>
        <taxon>Archaea</taxon>
        <taxon>Methanobacteriati</taxon>
        <taxon>Methanobacteriota</taxon>
        <taxon>Stenosarchaea group</taxon>
        <taxon>Methanomicrobia</taxon>
        <taxon>Methanosarcinales</taxon>
        <taxon>Methanosarcinaceae</taxon>
        <taxon>Methanosarcina</taxon>
    </lineage>
</organism>
<dbReference type="InterPro" id="IPR019832">
    <property type="entry name" value="Mn/Fe_SOD_C"/>
</dbReference>
<reference evidence="10 11" key="1">
    <citation type="journal article" date="2002" name="J. Mol. Microbiol. Biotechnol.">
        <title>The genome of Methanosarcina mazei: evidence for lateral gene transfer between Bacteria and Archaea.</title>
        <authorList>
            <person name="Deppenmeier U."/>
            <person name="Johann A."/>
            <person name="Hartsch T."/>
            <person name="Merkl R."/>
            <person name="Schmitz R.A."/>
            <person name="Martinez-Arias R."/>
            <person name="Henne A."/>
            <person name="Wiezer A."/>
            <person name="Baumer S."/>
            <person name="Jacobi C."/>
            <person name="Bruggemann H."/>
            <person name="Lienard T."/>
            <person name="Christmann A."/>
            <person name="Bomeke M."/>
            <person name="Steckel S."/>
            <person name="Bhattacharyya A."/>
            <person name="Lykidis A."/>
            <person name="Overbeek R."/>
            <person name="Klenk H.P."/>
            <person name="Gunsalus R.P."/>
            <person name="Fritz H.J."/>
            <person name="Gottschalk G."/>
        </authorList>
    </citation>
    <scope>NUCLEOTIDE SEQUENCE [LARGE SCALE GENOMIC DNA]</scope>
    <source>
        <strain evidence="11">ATCC BAA-159 / DSM 3647 / Goe1 / Go1 / JCM 11833 / OCM 88</strain>
    </source>
</reference>
<dbReference type="eggNOG" id="arCOG04147">
    <property type="taxonomic scope" value="Archaea"/>
</dbReference>
<comment type="catalytic activity">
    <reaction evidence="7">
        <text>2 superoxide + 2 H(+) = H2O2 + O2</text>
        <dbReference type="Rhea" id="RHEA:20696"/>
        <dbReference type="ChEBI" id="CHEBI:15378"/>
        <dbReference type="ChEBI" id="CHEBI:15379"/>
        <dbReference type="ChEBI" id="CHEBI:16240"/>
        <dbReference type="ChEBI" id="CHEBI:18421"/>
        <dbReference type="EC" id="1.15.1.1"/>
    </reaction>
</comment>
<dbReference type="SUPFAM" id="SSF46609">
    <property type="entry name" value="Fe,Mn superoxide dismutase (SOD), N-terminal domain"/>
    <property type="match status" value="1"/>
</dbReference>
<dbReference type="GO" id="GO:0046872">
    <property type="term" value="F:metal ion binding"/>
    <property type="evidence" value="ECO:0007669"/>
    <property type="project" value="UniProtKB-KW"/>
</dbReference>
<dbReference type="PANTHER" id="PTHR11404">
    <property type="entry name" value="SUPEROXIDE DISMUTASE 2"/>
    <property type="match status" value="1"/>
</dbReference>
<dbReference type="Proteomes" id="UP000000595">
    <property type="component" value="Chromosome"/>
</dbReference>
<dbReference type="InterPro" id="IPR019833">
    <property type="entry name" value="Mn/Fe_SOD_BS"/>
</dbReference>
<evidence type="ECO:0000256" key="6">
    <source>
        <dbReference type="PIRSR" id="PIRSR000349-1"/>
    </source>
</evidence>
<feature type="binding site" evidence="6">
    <location>
        <position position="167"/>
    </location>
    <ligand>
        <name>Mn(2+)</name>
        <dbReference type="ChEBI" id="CHEBI:29035"/>
    </ligand>
</feature>
<feature type="binding site" evidence="6">
    <location>
        <position position="81"/>
    </location>
    <ligand>
        <name>Mn(2+)</name>
        <dbReference type="ChEBI" id="CHEBI:29035"/>
    </ligand>
</feature>
<feature type="binding site" evidence="6">
    <location>
        <position position="171"/>
    </location>
    <ligand>
        <name>Mn(2+)</name>
        <dbReference type="ChEBI" id="CHEBI:29035"/>
    </ligand>
</feature>
<feature type="domain" description="Manganese/iron superoxide dismutase N-terminal" evidence="8">
    <location>
        <begin position="9"/>
        <end position="88"/>
    </location>
</feature>
<dbReference type="FunFam" id="3.55.40.20:FF:000004">
    <property type="entry name" value="Superoxide dismutase [Fe]"/>
    <property type="match status" value="1"/>
</dbReference>
<dbReference type="AlphaFoldDB" id="Q8PUB2"/>
<dbReference type="Gene3D" id="1.10.287.990">
    <property type="entry name" value="Fe,Mn superoxide dismutase (SOD) domain"/>
    <property type="match status" value="1"/>
</dbReference>
<protein>
    <recommendedName>
        <fullName evidence="3 7">Superoxide dismutase</fullName>
        <ecNumber evidence="3 7">1.15.1.1</ecNumber>
    </recommendedName>
</protein>
<evidence type="ECO:0000259" key="8">
    <source>
        <dbReference type="Pfam" id="PF00081"/>
    </source>
</evidence>
<dbReference type="InterPro" id="IPR036314">
    <property type="entry name" value="SOD_C_sf"/>
</dbReference>
<gene>
    <name evidence="10" type="ordered locus">MM_2423</name>
</gene>
<keyword evidence="5 7" id="KW-0560">Oxidoreductase</keyword>
<keyword evidence="4 6" id="KW-0479">Metal-binding</keyword>
<evidence type="ECO:0000256" key="7">
    <source>
        <dbReference type="RuleBase" id="RU000414"/>
    </source>
</evidence>
<evidence type="ECO:0000313" key="10">
    <source>
        <dbReference type="EMBL" id="AAM32119.1"/>
    </source>
</evidence>
<evidence type="ECO:0000313" key="11">
    <source>
        <dbReference type="Proteomes" id="UP000000595"/>
    </source>
</evidence>
<dbReference type="SMR" id="Q8PUB2"/>
<dbReference type="PIRSF" id="PIRSF000349">
    <property type="entry name" value="SODismutase"/>
    <property type="match status" value="1"/>
</dbReference>
<feature type="domain" description="Manganese/iron superoxide dismutase C-terminal" evidence="9">
    <location>
        <begin position="99"/>
        <end position="198"/>
    </location>
</feature>
<dbReference type="Gene3D" id="3.55.40.20">
    <property type="entry name" value="Iron/manganese superoxide dismutase, C-terminal domain"/>
    <property type="match status" value="1"/>
</dbReference>
<comment type="cofactor">
    <cofactor evidence="1">
        <name>Mn(2+)</name>
        <dbReference type="ChEBI" id="CHEBI:29035"/>
    </cofactor>
</comment>
<dbReference type="InterPro" id="IPR001189">
    <property type="entry name" value="Mn/Fe_SOD"/>
</dbReference>
<feature type="binding site" evidence="6">
    <location>
        <position position="33"/>
    </location>
    <ligand>
        <name>Mn(2+)</name>
        <dbReference type="ChEBI" id="CHEBI:29035"/>
    </ligand>
</feature>
<evidence type="ECO:0000256" key="3">
    <source>
        <dbReference type="ARBA" id="ARBA00012682"/>
    </source>
</evidence>
<evidence type="ECO:0000256" key="2">
    <source>
        <dbReference type="ARBA" id="ARBA00008714"/>
    </source>
</evidence>
<comment type="function">
    <text evidence="7">Destroys radicals which are normally produced within the cells and which are toxic to biological systems.</text>
</comment>
<proteinExistence type="inferred from homology"/>